<dbReference type="EMBL" id="KV442037">
    <property type="protein sequence ID" value="OAQ30097.1"/>
    <property type="molecule type" value="Genomic_DNA"/>
</dbReference>
<feature type="compositionally biased region" description="Polar residues" evidence="1">
    <location>
        <begin position="162"/>
        <end position="178"/>
    </location>
</feature>
<evidence type="ECO:0000256" key="1">
    <source>
        <dbReference type="SAM" id="MobiDB-lite"/>
    </source>
</evidence>
<dbReference type="AlphaFoldDB" id="A0A197JXP8"/>
<dbReference type="Proteomes" id="UP000078512">
    <property type="component" value="Unassembled WGS sequence"/>
</dbReference>
<proteinExistence type="predicted"/>
<feature type="region of interest" description="Disordered" evidence="1">
    <location>
        <begin position="133"/>
        <end position="299"/>
    </location>
</feature>
<dbReference type="STRING" id="1314771.A0A197JXP8"/>
<sequence length="437" mass="47768">MGNHGTLGTRTEAASPSLPPLTKADNMSGRSTKGSSQQTGSLNPASTPSSSSSSLMAKFYQPMNAPFVPATPTTPPPPPPQHQQIPIPMVTPLGNQGFAPTQSQGIGASAAQLLANLATTPGYISDEAILEYSRQQQQQKLQQQHQQQSFHQQRQQQHTRQWKQPFSQSELSSDQAQPQPYVAPTQYQPPYPQDFSHAQPGIQQPHDYIVPSDPNAVIGALLKELQQAGGAPPSSTSTSSAYPSYASIPTPKPQQAVLQPGVQPPSQPSQAEFGYQPPFASSSVQQSPQEEKADDFSSGKITPQLLKKLAALAELDGQNGSSLLNEIKRLRSRQTETERTLFEEREELLNKHKRDLVKLQASEIMGVNVESEIQRTKSAHHEALKRFDQKVVRAMDKEITLVQESLEQAGVPLMSSTQDPGKITTQIRVLRLLEDML</sequence>
<feature type="compositionally biased region" description="Low complexity" evidence="1">
    <location>
        <begin position="231"/>
        <end position="249"/>
    </location>
</feature>
<feature type="compositionally biased region" description="Low complexity" evidence="1">
    <location>
        <begin position="134"/>
        <end position="159"/>
    </location>
</feature>
<evidence type="ECO:0000313" key="2">
    <source>
        <dbReference type="EMBL" id="OAQ30097.1"/>
    </source>
</evidence>
<name>A0A197JXP8_9FUNG</name>
<feature type="compositionally biased region" description="Polar residues" evidence="1">
    <location>
        <begin position="1"/>
        <end position="14"/>
    </location>
</feature>
<dbReference type="Pfam" id="PF10454">
    <property type="entry name" value="DUF2458"/>
    <property type="match status" value="1"/>
</dbReference>
<keyword evidence="3" id="KW-1185">Reference proteome</keyword>
<feature type="compositionally biased region" description="Pro residues" evidence="1">
    <location>
        <begin position="72"/>
        <end position="81"/>
    </location>
</feature>
<dbReference type="OrthoDB" id="21617at2759"/>
<protein>
    <submittedName>
        <fullName evidence="2">Uncharacterized protein</fullName>
    </submittedName>
</protein>
<organism evidence="2 3">
    <name type="scientific">Linnemannia elongata AG-77</name>
    <dbReference type="NCBI Taxonomy" id="1314771"/>
    <lineage>
        <taxon>Eukaryota</taxon>
        <taxon>Fungi</taxon>
        <taxon>Fungi incertae sedis</taxon>
        <taxon>Mucoromycota</taxon>
        <taxon>Mortierellomycotina</taxon>
        <taxon>Mortierellomycetes</taxon>
        <taxon>Mortierellales</taxon>
        <taxon>Mortierellaceae</taxon>
        <taxon>Linnemannia</taxon>
    </lineage>
</organism>
<gene>
    <name evidence="2" type="ORF">K457DRAFT_137213</name>
</gene>
<feature type="compositionally biased region" description="Polar residues" evidence="1">
    <location>
        <begin position="279"/>
        <end position="288"/>
    </location>
</feature>
<evidence type="ECO:0000313" key="3">
    <source>
        <dbReference type="Proteomes" id="UP000078512"/>
    </source>
</evidence>
<feature type="compositionally biased region" description="Polar residues" evidence="1">
    <location>
        <begin position="28"/>
        <end position="48"/>
    </location>
</feature>
<accession>A0A197JXP8</accession>
<dbReference type="InterPro" id="IPR018858">
    <property type="entry name" value="DUF2458"/>
</dbReference>
<feature type="region of interest" description="Disordered" evidence="1">
    <location>
        <begin position="1"/>
        <end position="103"/>
    </location>
</feature>
<reference evidence="2 3" key="1">
    <citation type="submission" date="2016-05" db="EMBL/GenBank/DDBJ databases">
        <title>Genome sequencing reveals origins of a unique bacterial endosymbiosis in the earliest lineages of terrestrial Fungi.</title>
        <authorList>
            <consortium name="DOE Joint Genome Institute"/>
            <person name="Uehling J."/>
            <person name="Gryganskyi A."/>
            <person name="Hameed K."/>
            <person name="Tschaplinski T."/>
            <person name="Misztal P."/>
            <person name="Wu S."/>
            <person name="Desiro A."/>
            <person name="Vande Pol N."/>
            <person name="Du Z.-Y."/>
            <person name="Zienkiewicz A."/>
            <person name="Zienkiewicz K."/>
            <person name="Morin E."/>
            <person name="Tisserant E."/>
            <person name="Splivallo R."/>
            <person name="Hainaut M."/>
            <person name="Henrissat B."/>
            <person name="Ohm R."/>
            <person name="Kuo A."/>
            <person name="Yan J."/>
            <person name="Lipzen A."/>
            <person name="Nolan M."/>
            <person name="Labutti K."/>
            <person name="Barry K."/>
            <person name="Goldstein A."/>
            <person name="Labbe J."/>
            <person name="Schadt C."/>
            <person name="Tuskan G."/>
            <person name="Grigoriev I."/>
            <person name="Martin F."/>
            <person name="Vilgalys R."/>
            <person name="Bonito G."/>
        </authorList>
    </citation>
    <scope>NUCLEOTIDE SEQUENCE [LARGE SCALE GENOMIC DNA]</scope>
    <source>
        <strain evidence="2 3">AG-77</strain>
    </source>
</reference>